<reference evidence="2" key="1">
    <citation type="submission" date="2017-11" db="EMBL/GenBank/DDBJ databases">
        <authorList>
            <person name="Lima N.C."/>
            <person name="Parody-Merino A.M."/>
            <person name="Battley P.F."/>
            <person name="Fidler A.E."/>
            <person name="Prosdocimi F."/>
        </authorList>
    </citation>
    <scope>NUCLEOTIDE SEQUENCE [LARGE SCALE GENOMIC DNA]</scope>
</reference>
<evidence type="ECO:0000313" key="1">
    <source>
        <dbReference type="EMBL" id="PKU46224.1"/>
    </source>
</evidence>
<gene>
    <name evidence="1" type="ORF">llap_3448</name>
</gene>
<organism evidence="1 2">
    <name type="scientific">Limosa lapponica baueri</name>
    <dbReference type="NCBI Taxonomy" id="1758121"/>
    <lineage>
        <taxon>Eukaryota</taxon>
        <taxon>Metazoa</taxon>
        <taxon>Chordata</taxon>
        <taxon>Craniata</taxon>
        <taxon>Vertebrata</taxon>
        <taxon>Euteleostomi</taxon>
        <taxon>Archelosauria</taxon>
        <taxon>Archosauria</taxon>
        <taxon>Dinosauria</taxon>
        <taxon>Saurischia</taxon>
        <taxon>Theropoda</taxon>
        <taxon>Coelurosauria</taxon>
        <taxon>Aves</taxon>
        <taxon>Neognathae</taxon>
        <taxon>Neoaves</taxon>
        <taxon>Charadriiformes</taxon>
        <taxon>Scolopacidae</taxon>
        <taxon>Limosa</taxon>
    </lineage>
</organism>
<dbReference type="Proteomes" id="UP000233556">
    <property type="component" value="Unassembled WGS sequence"/>
</dbReference>
<dbReference type="EMBL" id="KZ505721">
    <property type="protein sequence ID" value="PKU46224.1"/>
    <property type="molecule type" value="Genomic_DNA"/>
</dbReference>
<keyword evidence="2" id="KW-1185">Reference proteome</keyword>
<reference evidence="2" key="2">
    <citation type="submission" date="2017-12" db="EMBL/GenBank/DDBJ databases">
        <title>Genome sequence of the Bar-tailed Godwit (Limosa lapponica baueri).</title>
        <authorList>
            <person name="Lima N.C.B."/>
            <person name="Parody-Merino A.M."/>
            <person name="Battley P.F."/>
            <person name="Fidler A.E."/>
            <person name="Prosdocimi F."/>
        </authorList>
    </citation>
    <scope>NUCLEOTIDE SEQUENCE [LARGE SCALE GENOMIC DNA]</scope>
</reference>
<evidence type="ECO:0000313" key="2">
    <source>
        <dbReference type="Proteomes" id="UP000233556"/>
    </source>
</evidence>
<sequence length="134" mass="15124">MEVEFNKEENSIEDAIGLVGHKGTLLPHGHPVVHQDSQVFFHKAALQHVSPQPVLVQEVIPPQVQHPRLALVEFHQVPLCPTLQPVQVSLYGSTAFSCVSHSSQFRIINKLAEGPFHLFIQVIDEYIEEAWTQY</sequence>
<dbReference type="AlphaFoldDB" id="A0A2I0UJJ8"/>
<proteinExistence type="predicted"/>
<name>A0A2I0UJJ8_LIMLA</name>
<accession>A0A2I0UJJ8</accession>
<protein>
    <submittedName>
        <fullName evidence="1">Uncharacterized protein</fullName>
    </submittedName>
</protein>